<dbReference type="InterPro" id="IPR036662">
    <property type="entry name" value="PTS_EIIA_man-typ_sf"/>
</dbReference>
<evidence type="ECO:0000256" key="3">
    <source>
        <dbReference type="ARBA" id="ARBA00022840"/>
    </source>
</evidence>
<dbReference type="InterPro" id="IPR004701">
    <property type="entry name" value="PTS_EIIA_man-typ"/>
</dbReference>
<dbReference type="Pfam" id="PF00359">
    <property type="entry name" value="PTS_EIIA_2"/>
    <property type="match status" value="1"/>
</dbReference>
<dbReference type="GO" id="GO:0009401">
    <property type="term" value="P:phosphoenolpyruvate-dependent sugar phosphotransferase system"/>
    <property type="evidence" value="ECO:0007669"/>
    <property type="project" value="InterPro"/>
</dbReference>
<feature type="domain" description="PTS EIIA type-2" evidence="4">
    <location>
        <begin position="891"/>
        <end position="907"/>
    </location>
</feature>
<dbReference type="GO" id="GO:0006355">
    <property type="term" value="P:regulation of DNA-templated transcription"/>
    <property type="evidence" value="ECO:0007669"/>
    <property type="project" value="InterPro"/>
</dbReference>
<dbReference type="InterPro" id="IPR001270">
    <property type="entry name" value="ClpA/B"/>
</dbReference>
<dbReference type="AlphaFoldDB" id="A0AAT9LD08"/>
<evidence type="ECO:0000313" key="5">
    <source>
        <dbReference type="EMBL" id="QUL98961.1"/>
    </source>
</evidence>
<dbReference type="PRINTS" id="PR00300">
    <property type="entry name" value="CLPPROTEASEA"/>
</dbReference>
<reference evidence="5" key="2">
    <citation type="journal article" date="2023" name="Biology">
        <title>Prokaryotic Life Associated with Coal-Fire Gas Vents Revealed by Metagenomics.</title>
        <authorList>
            <person name="Kadnikov V.V."/>
            <person name="Mardanov A.V."/>
            <person name="Beletsky A.V."/>
            <person name="Karnachuk O.V."/>
            <person name="Ravin N.V."/>
        </authorList>
    </citation>
    <scope>NUCLEOTIDE SEQUENCE</scope>
    <source>
        <strain evidence="5">Bu02</strain>
    </source>
</reference>
<dbReference type="Pfam" id="PF03610">
    <property type="entry name" value="EIIA-man"/>
    <property type="match status" value="1"/>
</dbReference>
<dbReference type="Gene3D" id="3.40.930.10">
    <property type="entry name" value="Mannitol-specific EII, Chain A"/>
    <property type="match status" value="1"/>
</dbReference>
<keyword evidence="1" id="KW-0808">Transferase</keyword>
<dbReference type="SUPFAM" id="SSF53062">
    <property type="entry name" value="PTS system fructose IIA component-like"/>
    <property type="match status" value="1"/>
</dbReference>
<dbReference type="KEGG" id="fcz:IMF26_02500"/>
<accession>A0AAT9LD08</accession>
<gene>
    <name evidence="5" type="ORF">IMF26_02500</name>
</gene>
<sequence length="987" mass="107341">MVSLEEKLKDLISREDPICPLSDERLSRMLCVSRASITMLRERLGIPNSRARRKAAIARLVSEEVCHQGSSMREISRILARKGVKVSHSTVSGILKAETSTSAVRHAGPTARAVKRSASTKTQADIHRVFLTLVGAEGSLKPVIQLAQAAVMYPPHGLNTLILGPTGVGKTELAMAMHRYAVEIGTIPPDGPFVSMNCADYADNPQLLMSHLFGHTKGAFTGATDDKPGLVELANGGILFLDEIHRLPPQGQEMLFGIIDKGTFRRLGESDSERRTSFLLIAATSSDPDVALLDAMRRRLPVVIRIPSLSARPPAERLEMIKRFFSTESAKINAPVEVAPAVVEALLKYECPGNVGQLKADIQVACARGYLKFTTGKSNKVSVTLDDLPPYAAQGLMESRSGLLSFSAYLGKNIVFEPGQEICPTGFLQDDYAFPDNLYEWMETRYDQLAASGLSPGERTRLMANELDRMIAMQLRSVHARGETLQALEISKVSDPCILQSVDAAITSEFPEMSGDRTLIACIAIHLTASLERMRQGRNAVNPRELLSATFIPVGIREKSKAVLKEIQTRIGAEFPEYEADFIAMYVSSRRDRSGYPAQKVGIVLMSHGRVASAIKDVVDTLLPGIQIHTVELDLHENLKNAFGRAKDVVKQADKGMGVLVVADMGSLVSFGGIISENTGIKIHTLGPLTTVLVLDVARRAMAGTSLEELVCQVENDMTSSDRGGIFWSYSGLAVPANGREKIVLVVCITGLGLAAIIANYLSEKFKDLKNVEFVPVSSAAAVVEARRLRPNVIASVGSIDPKIPGVPYIEITDLGASNGIRELENILNAELSDQRQPRTDMRLADTLNEDCVLLNVALSDPREIIKELSGLLAEKGFVTPSYVETVLDREDFFPTSFGSGVALPHGSPDQVVRPAIAAARLSSFCDWGGNKVRLVFLLALRTDCVAIVEQLQAALEFPGVLEYLNTAPTPREFRDALLMKGLAERR</sequence>
<keyword evidence="3" id="KW-0067">ATP-binding</keyword>
<dbReference type="SUPFAM" id="SSF55804">
    <property type="entry name" value="Phoshotransferase/anion transport protein"/>
    <property type="match status" value="1"/>
</dbReference>
<dbReference type="PANTHER" id="PTHR32071">
    <property type="entry name" value="TRANSCRIPTIONAL REGULATORY PROTEIN"/>
    <property type="match status" value="1"/>
</dbReference>
<dbReference type="InterPro" id="IPR003593">
    <property type="entry name" value="AAA+_ATPase"/>
</dbReference>
<dbReference type="SMART" id="SM00382">
    <property type="entry name" value="AAA"/>
    <property type="match status" value="1"/>
</dbReference>
<dbReference type="GO" id="GO:0016020">
    <property type="term" value="C:membrane"/>
    <property type="evidence" value="ECO:0007669"/>
    <property type="project" value="InterPro"/>
</dbReference>
<dbReference type="InterPro" id="IPR002078">
    <property type="entry name" value="Sigma_54_int"/>
</dbReference>
<dbReference type="CDD" id="cd00133">
    <property type="entry name" value="PTS_IIB"/>
    <property type="match status" value="1"/>
</dbReference>
<dbReference type="PANTHER" id="PTHR32071:SF38">
    <property type="entry name" value="PSP OPERON TRANSCRIPTIONAL ACTIVATOR"/>
    <property type="match status" value="1"/>
</dbReference>
<organism evidence="5">
    <name type="scientific">Candidatus Fermentithermobacillus carboniphilus</name>
    <dbReference type="NCBI Taxonomy" id="3085328"/>
    <lineage>
        <taxon>Bacteria</taxon>
        <taxon>Bacillati</taxon>
        <taxon>Bacillota</taxon>
        <taxon>Candidatus Fermentithermobacillia</taxon>
        <taxon>Candidatus Fermentithermobacillales</taxon>
        <taxon>Candidatus Fermentithermobacillaceae</taxon>
        <taxon>Candidatus Fermentithermobacillus</taxon>
    </lineage>
</organism>
<dbReference type="CDD" id="cd00211">
    <property type="entry name" value="PTS_IIA_fru"/>
    <property type="match status" value="1"/>
</dbReference>
<dbReference type="Gene3D" id="3.40.50.510">
    <property type="entry name" value="Phosphotransferase system, mannose-type IIA component"/>
    <property type="match status" value="1"/>
</dbReference>
<dbReference type="SUPFAM" id="SSF52540">
    <property type="entry name" value="P-loop containing nucleoside triphosphate hydrolases"/>
    <property type="match status" value="1"/>
</dbReference>
<evidence type="ECO:0000256" key="2">
    <source>
        <dbReference type="ARBA" id="ARBA00022741"/>
    </source>
</evidence>
<dbReference type="InterPro" id="IPR027417">
    <property type="entry name" value="P-loop_NTPase"/>
</dbReference>
<dbReference type="EMBL" id="CP062796">
    <property type="protein sequence ID" value="QUL98961.1"/>
    <property type="molecule type" value="Genomic_DNA"/>
</dbReference>
<dbReference type="PROSITE" id="PS00372">
    <property type="entry name" value="PTS_EIIA_TYPE_2_HIS"/>
    <property type="match status" value="1"/>
</dbReference>
<dbReference type="GO" id="GO:0005524">
    <property type="term" value="F:ATP binding"/>
    <property type="evidence" value="ECO:0007669"/>
    <property type="project" value="UniProtKB-KW"/>
</dbReference>
<dbReference type="InterPro" id="IPR025943">
    <property type="entry name" value="Sigma_54_int_dom_ATP-bd_2"/>
</dbReference>
<dbReference type="Gene3D" id="1.10.10.60">
    <property type="entry name" value="Homeodomain-like"/>
    <property type="match status" value="1"/>
</dbReference>
<keyword evidence="2" id="KW-0547">Nucleotide-binding</keyword>
<dbReference type="Gene3D" id="3.40.50.300">
    <property type="entry name" value="P-loop containing nucleotide triphosphate hydrolases"/>
    <property type="match status" value="1"/>
</dbReference>
<evidence type="ECO:0000259" key="4">
    <source>
        <dbReference type="PROSITE" id="PS00372"/>
    </source>
</evidence>
<proteinExistence type="predicted"/>
<dbReference type="InterPro" id="IPR016152">
    <property type="entry name" value="PTrfase/Anion_transptr"/>
</dbReference>
<dbReference type="Pfam" id="PF00158">
    <property type="entry name" value="Sigma54_activat"/>
    <property type="match status" value="1"/>
</dbReference>
<dbReference type="PROSITE" id="PS00676">
    <property type="entry name" value="SIGMA54_INTERACT_2"/>
    <property type="match status" value="1"/>
</dbReference>
<name>A0AAT9LD08_9FIRM</name>
<dbReference type="InterPro" id="IPR002178">
    <property type="entry name" value="PTS_EIIA_type-2_dom"/>
</dbReference>
<evidence type="ECO:0000256" key="1">
    <source>
        <dbReference type="ARBA" id="ARBA00022679"/>
    </source>
</evidence>
<reference evidence="5" key="1">
    <citation type="submission" date="2020-10" db="EMBL/GenBank/DDBJ databases">
        <authorList>
            <person name="Kadnikov V."/>
            <person name="Beletsky A.V."/>
            <person name="Mardanov A.V."/>
            <person name="Karnachuk O.V."/>
            <person name="Ravin N.V."/>
        </authorList>
    </citation>
    <scope>NUCLEOTIDE SEQUENCE</scope>
    <source>
        <strain evidence="5">Bu02</strain>
    </source>
</reference>
<dbReference type="CDD" id="cd00009">
    <property type="entry name" value="AAA"/>
    <property type="match status" value="1"/>
</dbReference>
<dbReference type="GO" id="GO:0016740">
    <property type="term" value="F:transferase activity"/>
    <property type="evidence" value="ECO:0007669"/>
    <property type="project" value="UniProtKB-KW"/>
</dbReference>
<protein>
    <submittedName>
        <fullName evidence="5">Sigma 54-interacting transcriptional regulator</fullName>
    </submittedName>
</protein>